<feature type="signal peptide" evidence="2">
    <location>
        <begin position="1"/>
        <end position="27"/>
    </location>
</feature>
<evidence type="ECO:0000313" key="3">
    <source>
        <dbReference type="EMBL" id="PSH62092.1"/>
    </source>
</evidence>
<evidence type="ECO:0000256" key="1">
    <source>
        <dbReference type="SAM" id="Phobius"/>
    </source>
</evidence>
<gene>
    <name evidence="3" type="ORF">CU103_19765</name>
</gene>
<evidence type="ECO:0000313" key="4">
    <source>
        <dbReference type="Proteomes" id="UP000241764"/>
    </source>
</evidence>
<keyword evidence="1" id="KW-1133">Transmembrane helix</keyword>
<feature type="transmembrane region" description="Helical" evidence="1">
    <location>
        <begin position="43"/>
        <end position="62"/>
    </location>
</feature>
<protein>
    <submittedName>
        <fullName evidence="3">Uncharacterized protein</fullName>
    </submittedName>
</protein>
<keyword evidence="2" id="KW-0732">Signal</keyword>
<proteinExistence type="predicted"/>
<organism evidence="3 4">
    <name type="scientific">Phyllobacterium sophorae</name>
    <dbReference type="NCBI Taxonomy" id="1520277"/>
    <lineage>
        <taxon>Bacteria</taxon>
        <taxon>Pseudomonadati</taxon>
        <taxon>Pseudomonadota</taxon>
        <taxon>Alphaproteobacteria</taxon>
        <taxon>Hyphomicrobiales</taxon>
        <taxon>Phyllobacteriaceae</taxon>
        <taxon>Phyllobacterium</taxon>
    </lineage>
</organism>
<sequence length="206" mass="22096">MHRFFRVTLRLLIVSASFAAATLAANAQESVARNSSAGFGLNDFVFMAGGVVIAALALSLIFRKIDVSVGQAVIAGAGVALFCLPFVTTFEWSDKGFKFTTRTETSELATQVTSLANEGIKTREDLTKVTEALRVANEKIALLQNSGGNTPSATPSPTVVPNWTKFSSPAFFDDLMKRNEDGLKTSTQNLGKIQTLQESLGRAQTQ</sequence>
<dbReference type="RefSeq" id="WP_106665760.1">
    <property type="nucleotide sequence ID" value="NZ_PGGM01000010.1"/>
</dbReference>
<dbReference type="Proteomes" id="UP000241764">
    <property type="component" value="Unassembled WGS sequence"/>
</dbReference>
<keyword evidence="4" id="KW-1185">Reference proteome</keyword>
<reference evidence="4" key="1">
    <citation type="submission" date="2017-11" db="EMBL/GenBank/DDBJ databases">
        <authorList>
            <person name="Kuznetsova I."/>
            <person name="Sazanova A."/>
            <person name="Chirak E."/>
            <person name="Safronova V."/>
            <person name="Willems A."/>
        </authorList>
    </citation>
    <scope>NUCLEOTIDE SEQUENCE [LARGE SCALE GENOMIC DNA]</scope>
    <source>
        <strain evidence="4">CCBAU 03422</strain>
    </source>
</reference>
<dbReference type="AlphaFoldDB" id="A0A2P7B6K0"/>
<name>A0A2P7B6K0_9HYPH</name>
<comment type="caution">
    <text evidence="3">The sequence shown here is derived from an EMBL/GenBank/DDBJ whole genome shotgun (WGS) entry which is preliminary data.</text>
</comment>
<evidence type="ECO:0000256" key="2">
    <source>
        <dbReference type="SAM" id="SignalP"/>
    </source>
</evidence>
<keyword evidence="1" id="KW-0812">Transmembrane</keyword>
<feature type="transmembrane region" description="Helical" evidence="1">
    <location>
        <begin position="69"/>
        <end position="87"/>
    </location>
</feature>
<dbReference type="EMBL" id="PGGM01000010">
    <property type="protein sequence ID" value="PSH62092.1"/>
    <property type="molecule type" value="Genomic_DNA"/>
</dbReference>
<feature type="chain" id="PRO_5015115060" evidence="2">
    <location>
        <begin position="28"/>
        <end position="206"/>
    </location>
</feature>
<keyword evidence="1" id="KW-0472">Membrane</keyword>
<accession>A0A2P7B6K0</accession>